<dbReference type="OrthoDB" id="43786at2157"/>
<dbReference type="EC" id="2.7.4.7" evidence="2"/>
<evidence type="ECO:0000259" key="1">
    <source>
        <dbReference type="Pfam" id="PF08543"/>
    </source>
</evidence>
<keyword evidence="3" id="KW-1185">Reference proteome</keyword>
<dbReference type="InterPro" id="IPR029056">
    <property type="entry name" value="Ribokinase-like"/>
</dbReference>
<dbReference type="PANTHER" id="PTHR20858:SF17">
    <property type="entry name" value="HYDROXYMETHYLPYRIMIDINE_PHOSPHOMETHYLPYRIMIDINE KINASE THI20-RELATED"/>
    <property type="match status" value="1"/>
</dbReference>
<dbReference type="PANTHER" id="PTHR20858">
    <property type="entry name" value="PHOSPHOMETHYLPYRIMIDINE KINASE"/>
    <property type="match status" value="1"/>
</dbReference>
<evidence type="ECO:0000313" key="3">
    <source>
        <dbReference type="Proteomes" id="UP000077275"/>
    </source>
</evidence>
<name>A0A166E0I3_9EURY</name>
<evidence type="ECO:0000313" key="2">
    <source>
        <dbReference type="EMBL" id="KZX16145.1"/>
    </source>
</evidence>
<feature type="domain" description="Pyridoxamine kinase/Phosphomethylpyrimidine kinase" evidence="1">
    <location>
        <begin position="10"/>
        <end position="240"/>
    </location>
</feature>
<sequence length="248" mass="26745">MIGISIAGFDPSGGAGILADVKTFTSLCIHATSVITALTAQNPSKVFSLQPIATDYIEEQIDSIFDEYGNYINYGKTGMLYSPEIVKSVSKKVKEYNLKVVVDPVMFASAGDTLSKDKLAIALKKYLLPHCIITTPNIKEAEIFSGIAISDVNNAIEASQEIGKYCNVLITGGHLNGTSVLNINNKITLFKDDLINTANTHGSGCCFSAAITSYLIKGYDLKVAIEKANNYVKIAIENGWYGTLKQVI</sequence>
<dbReference type="PATRIC" id="fig|47311.3.peg.1114"/>
<dbReference type="AlphaFoldDB" id="A0A166E0I3"/>
<dbReference type="Pfam" id="PF08543">
    <property type="entry name" value="Phos_pyr_kin"/>
    <property type="match status" value="1"/>
</dbReference>
<dbReference type="GO" id="GO:0008902">
    <property type="term" value="F:hydroxymethylpyrimidine kinase activity"/>
    <property type="evidence" value="ECO:0007669"/>
    <property type="project" value="UniProtKB-EC"/>
</dbReference>
<dbReference type="STRING" id="47311.MBCUT_10110"/>
<keyword evidence="2" id="KW-0418">Kinase</keyword>
<organism evidence="2 3">
    <name type="scientific">Methanobrevibacter cuticularis</name>
    <dbReference type="NCBI Taxonomy" id="47311"/>
    <lineage>
        <taxon>Archaea</taxon>
        <taxon>Methanobacteriati</taxon>
        <taxon>Methanobacteriota</taxon>
        <taxon>Methanomada group</taxon>
        <taxon>Methanobacteria</taxon>
        <taxon>Methanobacteriales</taxon>
        <taxon>Methanobacteriaceae</taxon>
        <taxon>Methanobrevibacter</taxon>
    </lineage>
</organism>
<accession>A0A166E0I3</accession>
<dbReference type="GO" id="GO:0005829">
    <property type="term" value="C:cytosol"/>
    <property type="evidence" value="ECO:0007669"/>
    <property type="project" value="TreeGrafter"/>
</dbReference>
<dbReference type="CDD" id="cd01169">
    <property type="entry name" value="HMPP_kinase"/>
    <property type="match status" value="1"/>
</dbReference>
<comment type="caution">
    <text evidence="2">The sequence shown here is derived from an EMBL/GenBank/DDBJ whole genome shotgun (WGS) entry which is preliminary data.</text>
</comment>
<dbReference type="GO" id="GO:0009228">
    <property type="term" value="P:thiamine biosynthetic process"/>
    <property type="evidence" value="ECO:0007669"/>
    <property type="project" value="InterPro"/>
</dbReference>
<dbReference type="InterPro" id="IPR004399">
    <property type="entry name" value="HMP/HMP-P_kinase_dom"/>
</dbReference>
<dbReference type="NCBIfam" id="TIGR00097">
    <property type="entry name" value="HMP-P_kinase"/>
    <property type="match status" value="1"/>
</dbReference>
<gene>
    <name evidence="2" type="primary">thiD</name>
    <name evidence="2" type="ORF">MBCUT_10110</name>
</gene>
<protein>
    <submittedName>
        <fullName evidence="2">Hydroxymethylpyrimidine/phosphomethylpyrimidine kinase</fullName>
        <ecNumber evidence="2">2.7.1.49</ecNumber>
        <ecNumber evidence="2">2.7.4.7</ecNumber>
    </submittedName>
</protein>
<dbReference type="EMBL" id="LWMW01000098">
    <property type="protein sequence ID" value="KZX16145.1"/>
    <property type="molecule type" value="Genomic_DNA"/>
</dbReference>
<reference evidence="2 3" key="1">
    <citation type="submission" date="2016-04" db="EMBL/GenBank/DDBJ databases">
        <title>Genome sequence of Methanobrevibacter cuticularis DSM 11139.</title>
        <authorList>
            <person name="Poehlein A."/>
            <person name="Seedorf H."/>
            <person name="Daniel R."/>
        </authorList>
    </citation>
    <scope>NUCLEOTIDE SEQUENCE [LARGE SCALE GENOMIC DNA]</scope>
    <source>
        <strain evidence="2 3">DSM 11139</strain>
    </source>
</reference>
<dbReference type="SUPFAM" id="SSF53613">
    <property type="entry name" value="Ribokinase-like"/>
    <property type="match status" value="1"/>
</dbReference>
<dbReference type="GO" id="GO:0008972">
    <property type="term" value="F:phosphomethylpyrimidine kinase activity"/>
    <property type="evidence" value="ECO:0007669"/>
    <property type="project" value="UniProtKB-EC"/>
</dbReference>
<dbReference type="EC" id="2.7.1.49" evidence="2"/>
<dbReference type="RefSeq" id="WP_067259660.1">
    <property type="nucleotide sequence ID" value="NZ_LWMW01000098.1"/>
</dbReference>
<dbReference type="Gene3D" id="3.40.1190.20">
    <property type="match status" value="1"/>
</dbReference>
<proteinExistence type="predicted"/>
<dbReference type="Proteomes" id="UP000077275">
    <property type="component" value="Unassembled WGS sequence"/>
</dbReference>
<dbReference type="InterPro" id="IPR013749">
    <property type="entry name" value="PM/HMP-P_kinase-1"/>
</dbReference>
<keyword evidence="2" id="KW-0808">Transferase</keyword>